<evidence type="ECO:0000313" key="2">
    <source>
        <dbReference type="Proteomes" id="UP000499080"/>
    </source>
</evidence>
<name>A0A4Y2K522_ARAVE</name>
<reference evidence="1 2" key="1">
    <citation type="journal article" date="2019" name="Sci. Rep.">
        <title>Orb-weaving spider Araneus ventricosus genome elucidates the spidroin gene catalogue.</title>
        <authorList>
            <person name="Kono N."/>
            <person name="Nakamura H."/>
            <person name="Ohtoshi R."/>
            <person name="Moran D.A.P."/>
            <person name="Shinohara A."/>
            <person name="Yoshida Y."/>
            <person name="Fujiwara M."/>
            <person name="Mori M."/>
            <person name="Tomita M."/>
            <person name="Arakawa K."/>
        </authorList>
    </citation>
    <scope>NUCLEOTIDE SEQUENCE [LARGE SCALE GENOMIC DNA]</scope>
</reference>
<proteinExistence type="predicted"/>
<dbReference type="Proteomes" id="UP000499080">
    <property type="component" value="Unassembled WGS sequence"/>
</dbReference>
<dbReference type="AlphaFoldDB" id="A0A4Y2K522"/>
<gene>
    <name evidence="1" type="ORF">AVEN_250987_1</name>
</gene>
<evidence type="ECO:0000313" key="1">
    <source>
        <dbReference type="EMBL" id="GBM97813.1"/>
    </source>
</evidence>
<protein>
    <submittedName>
        <fullName evidence="1">Uncharacterized protein</fullName>
    </submittedName>
</protein>
<accession>A0A4Y2K522</accession>
<organism evidence="1 2">
    <name type="scientific">Araneus ventricosus</name>
    <name type="common">Orbweaver spider</name>
    <name type="synonym">Epeira ventricosa</name>
    <dbReference type="NCBI Taxonomy" id="182803"/>
    <lineage>
        <taxon>Eukaryota</taxon>
        <taxon>Metazoa</taxon>
        <taxon>Ecdysozoa</taxon>
        <taxon>Arthropoda</taxon>
        <taxon>Chelicerata</taxon>
        <taxon>Arachnida</taxon>
        <taxon>Araneae</taxon>
        <taxon>Araneomorphae</taxon>
        <taxon>Entelegynae</taxon>
        <taxon>Araneoidea</taxon>
        <taxon>Araneidae</taxon>
        <taxon>Araneus</taxon>
    </lineage>
</organism>
<keyword evidence="2" id="KW-1185">Reference proteome</keyword>
<comment type="caution">
    <text evidence="1">The sequence shown here is derived from an EMBL/GenBank/DDBJ whole genome shotgun (WGS) entry which is preliminary data.</text>
</comment>
<sequence length="114" mass="13010">MKSNEKASKRSIERKSLTPSFANERACLIRPNERAYSFVVPFVRERLETNGSKWRTNNFESNLSTEQAFPSLHRMRDDISSGGGIPGKHHRFPVDIDLVAKETRPLTNSSMCEL</sequence>
<dbReference type="EMBL" id="BGPR01004269">
    <property type="protein sequence ID" value="GBM97813.1"/>
    <property type="molecule type" value="Genomic_DNA"/>
</dbReference>